<keyword evidence="12" id="KW-1185">Reference proteome</keyword>
<keyword evidence="3 9" id="KW-1003">Cell membrane</keyword>
<evidence type="ECO:0000313" key="12">
    <source>
        <dbReference type="Proteomes" id="UP001207654"/>
    </source>
</evidence>
<sequence>MEILLIMAVLLLLFGASRLPQLGSALGSSIRNFKRSFSSDDAPATDDKKQPGPLASSTTVEKDATARSTSHQG</sequence>
<evidence type="ECO:0000256" key="8">
    <source>
        <dbReference type="ARBA" id="ARBA00023136"/>
    </source>
</evidence>
<dbReference type="EMBL" id="JAPNKA010000001">
    <property type="protein sequence ID" value="MCY1076942.1"/>
    <property type="molecule type" value="Genomic_DNA"/>
</dbReference>
<keyword evidence="6 9" id="KW-1133">Transmembrane helix</keyword>
<proteinExistence type="inferred from homology"/>
<dbReference type="InterPro" id="IPR006312">
    <property type="entry name" value="TatA/E"/>
</dbReference>
<dbReference type="PANTHER" id="PTHR42982:SF1">
    <property type="entry name" value="SEC-INDEPENDENT PROTEIN TRANSLOCASE PROTEIN TATA"/>
    <property type="match status" value="1"/>
</dbReference>
<evidence type="ECO:0000256" key="2">
    <source>
        <dbReference type="ARBA" id="ARBA00022448"/>
    </source>
</evidence>
<reference evidence="11 12" key="1">
    <citation type="submission" date="2022-11" db="EMBL/GenBank/DDBJ databases">
        <title>Minimal conservation of predation-associated metabolite biosynthetic gene clusters underscores biosynthetic potential of Myxococcota including descriptions for ten novel species: Archangium lansinium sp. nov., Myxococcus landrumus sp. nov., Nannocystis bai.</title>
        <authorList>
            <person name="Ahearne A."/>
            <person name="Stevens C."/>
            <person name="Phillips K."/>
        </authorList>
    </citation>
    <scope>NUCLEOTIDE SEQUENCE [LARGE SCALE GENOMIC DNA]</scope>
    <source>
        <strain evidence="11 12">MIWBW</strain>
    </source>
</reference>
<evidence type="ECO:0000256" key="5">
    <source>
        <dbReference type="ARBA" id="ARBA00022927"/>
    </source>
</evidence>
<evidence type="ECO:0000256" key="6">
    <source>
        <dbReference type="ARBA" id="ARBA00022989"/>
    </source>
</evidence>
<evidence type="ECO:0000256" key="9">
    <source>
        <dbReference type="HAMAP-Rule" id="MF_00236"/>
    </source>
</evidence>
<comment type="function">
    <text evidence="9">Part of the twin-arginine translocation (Tat) system that transports large folded proteins containing a characteristic twin-arginine motif in their signal peptide across membranes. TatA could form the protein-conducting channel of the Tat system.</text>
</comment>
<keyword evidence="2 9" id="KW-0813">Transport</keyword>
<dbReference type="Proteomes" id="UP001207654">
    <property type="component" value="Unassembled WGS sequence"/>
</dbReference>
<comment type="subunit">
    <text evidence="9">Forms a complex with TatC.</text>
</comment>
<comment type="caution">
    <text evidence="11">The sequence shown here is derived from an EMBL/GenBank/DDBJ whole genome shotgun (WGS) entry which is preliminary data.</text>
</comment>
<dbReference type="PANTHER" id="PTHR42982">
    <property type="entry name" value="SEC-INDEPENDENT PROTEIN TRANSLOCASE PROTEIN TATA"/>
    <property type="match status" value="1"/>
</dbReference>
<keyword evidence="7 9" id="KW-0811">Translocation</keyword>
<dbReference type="RefSeq" id="WP_267535799.1">
    <property type="nucleotide sequence ID" value="NZ_JAPNKA010000001.1"/>
</dbReference>
<comment type="subcellular location">
    <subcellularLocation>
        <location evidence="1 9">Cell membrane</location>
        <topology evidence="1 9">Single-pass membrane protein</topology>
    </subcellularLocation>
</comment>
<evidence type="ECO:0000256" key="10">
    <source>
        <dbReference type="SAM" id="MobiDB-lite"/>
    </source>
</evidence>
<dbReference type="Pfam" id="PF02416">
    <property type="entry name" value="TatA_B_E"/>
    <property type="match status" value="1"/>
</dbReference>
<evidence type="ECO:0000256" key="7">
    <source>
        <dbReference type="ARBA" id="ARBA00023010"/>
    </source>
</evidence>
<gene>
    <name evidence="9" type="primary">tatA</name>
    <name evidence="11" type="ORF">OV287_20895</name>
</gene>
<dbReference type="InterPro" id="IPR003369">
    <property type="entry name" value="TatA/B/E"/>
</dbReference>
<evidence type="ECO:0000256" key="4">
    <source>
        <dbReference type="ARBA" id="ARBA00022692"/>
    </source>
</evidence>
<dbReference type="Gene3D" id="1.20.5.3310">
    <property type="match status" value="1"/>
</dbReference>
<evidence type="ECO:0000313" key="11">
    <source>
        <dbReference type="EMBL" id="MCY1076942.1"/>
    </source>
</evidence>
<feature type="region of interest" description="Disordered" evidence="10">
    <location>
        <begin position="37"/>
        <end position="73"/>
    </location>
</feature>
<comment type="similarity">
    <text evidence="9">Belongs to the TatA/E family.</text>
</comment>
<evidence type="ECO:0000256" key="1">
    <source>
        <dbReference type="ARBA" id="ARBA00004162"/>
    </source>
</evidence>
<evidence type="ECO:0000256" key="3">
    <source>
        <dbReference type="ARBA" id="ARBA00022475"/>
    </source>
</evidence>
<name>A0ABT4A7L3_9BACT</name>
<protein>
    <recommendedName>
        <fullName evidence="9">Sec-independent protein translocase protein TatA</fullName>
    </recommendedName>
</protein>
<dbReference type="HAMAP" id="MF_00236">
    <property type="entry name" value="TatA_E"/>
    <property type="match status" value="1"/>
</dbReference>
<keyword evidence="5 9" id="KW-0653">Protein transport</keyword>
<organism evidence="11 12">
    <name type="scientific">Archangium lansingense</name>
    <dbReference type="NCBI Taxonomy" id="2995310"/>
    <lineage>
        <taxon>Bacteria</taxon>
        <taxon>Pseudomonadati</taxon>
        <taxon>Myxococcota</taxon>
        <taxon>Myxococcia</taxon>
        <taxon>Myxococcales</taxon>
        <taxon>Cystobacterineae</taxon>
        <taxon>Archangiaceae</taxon>
        <taxon>Archangium</taxon>
    </lineage>
</organism>
<keyword evidence="4 9" id="KW-0812">Transmembrane</keyword>
<accession>A0ABT4A7L3</accession>
<keyword evidence="8 9" id="KW-0472">Membrane</keyword>